<dbReference type="PATRIC" id="fig|92835.4.peg.2661"/>
<feature type="transmembrane region" description="Helical" evidence="1">
    <location>
        <begin position="51"/>
        <end position="74"/>
    </location>
</feature>
<feature type="transmembrane region" description="Helical" evidence="1">
    <location>
        <begin position="16"/>
        <end position="39"/>
    </location>
</feature>
<name>A0A0M2GX76_9MICO</name>
<evidence type="ECO:0000313" key="3">
    <source>
        <dbReference type="Proteomes" id="UP000033956"/>
    </source>
</evidence>
<evidence type="ECO:0000313" key="2">
    <source>
        <dbReference type="EMBL" id="KJL38354.1"/>
    </source>
</evidence>
<keyword evidence="1" id="KW-0472">Membrane</keyword>
<accession>A0A0M2GX76</accession>
<reference evidence="2 3" key="1">
    <citation type="submission" date="2015-02" db="EMBL/GenBank/DDBJ databases">
        <title>Draft genome sequences of ten Microbacterium spp. with emphasis on heavy metal contaminated environments.</title>
        <authorList>
            <person name="Corretto E."/>
        </authorList>
    </citation>
    <scope>NUCLEOTIDE SEQUENCE [LARGE SCALE GENOMIC DNA]</scope>
    <source>
        <strain evidence="2 3">DSM 12510</strain>
    </source>
</reference>
<dbReference type="Proteomes" id="UP000033956">
    <property type="component" value="Unassembled WGS sequence"/>
</dbReference>
<organism evidence="2 3">
    <name type="scientific">Microbacterium terrae</name>
    <dbReference type="NCBI Taxonomy" id="69369"/>
    <lineage>
        <taxon>Bacteria</taxon>
        <taxon>Bacillati</taxon>
        <taxon>Actinomycetota</taxon>
        <taxon>Actinomycetes</taxon>
        <taxon>Micrococcales</taxon>
        <taxon>Microbacteriaceae</taxon>
        <taxon>Microbacterium</taxon>
    </lineage>
</organism>
<dbReference type="OrthoDB" id="9969558at2"/>
<keyword evidence="3" id="KW-1185">Reference proteome</keyword>
<keyword evidence="1" id="KW-0812">Transmembrane</keyword>
<dbReference type="AlphaFoldDB" id="A0A0M2GX76"/>
<keyword evidence="1" id="KW-1133">Transmembrane helix</keyword>
<sequence length="141" mass="15592">MRSAQRSRRVIETGGIVLGVLVGSGAGILTLAITVPATLGRESPLPTWMRLAWPVFIAALLVLSCALGGWLIALRVAGARYDRRRDALTRSAFSMYDYWAAIPDLPPVELWALLDRYEREGVAAYTDVPSPWDQRPEHPHP</sequence>
<dbReference type="RefSeq" id="WP_045276547.1">
    <property type="nucleotide sequence ID" value="NZ_BAAAUP010000003.1"/>
</dbReference>
<gene>
    <name evidence="2" type="ORF">RS81_02625</name>
</gene>
<proteinExistence type="predicted"/>
<evidence type="ECO:0000256" key="1">
    <source>
        <dbReference type="SAM" id="Phobius"/>
    </source>
</evidence>
<dbReference type="EMBL" id="JYIZ01000055">
    <property type="protein sequence ID" value="KJL38354.1"/>
    <property type="molecule type" value="Genomic_DNA"/>
</dbReference>
<comment type="caution">
    <text evidence="2">The sequence shown here is derived from an EMBL/GenBank/DDBJ whole genome shotgun (WGS) entry which is preliminary data.</text>
</comment>
<protein>
    <submittedName>
        <fullName evidence="2">Uncharacterized protein</fullName>
    </submittedName>
</protein>